<accession>A0A0K6H283</accession>
<evidence type="ECO:0000313" key="3">
    <source>
        <dbReference type="Proteomes" id="UP000182598"/>
    </source>
</evidence>
<feature type="transmembrane region" description="Helical" evidence="1">
    <location>
        <begin position="71"/>
        <end position="95"/>
    </location>
</feature>
<protein>
    <submittedName>
        <fullName evidence="2">Uncharacterized protein</fullName>
    </submittedName>
</protein>
<organism evidence="2 3">
    <name type="scientific">Pseudidiomarina woesei</name>
    <dbReference type="NCBI Taxonomy" id="1381080"/>
    <lineage>
        <taxon>Bacteria</taxon>
        <taxon>Pseudomonadati</taxon>
        <taxon>Pseudomonadota</taxon>
        <taxon>Gammaproteobacteria</taxon>
        <taxon>Alteromonadales</taxon>
        <taxon>Idiomarinaceae</taxon>
        <taxon>Pseudidiomarina</taxon>
    </lineage>
</organism>
<keyword evidence="1" id="KW-0812">Transmembrane</keyword>
<dbReference type="RefSeq" id="WP_055438760.1">
    <property type="nucleotide sequence ID" value="NZ_CYHB01000002.1"/>
</dbReference>
<evidence type="ECO:0000256" key="1">
    <source>
        <dbReference type="SAM" id="Phobius"/>
    </source>
</evidence>
<dbReference type="EMBL" id="CYHB01000002">
    <property type="protein sequence ID" value="CUA85073.1"/>
    <property type="molecule type" value="Genomic_DNA"/>
</dbReference>
<gene>
    <name evidence="2" type="ORF">Ga0061064_1099</name>
</gene>
<name>A0A0K6H283_9GAMM</name>
<keyword evidence="1" id="KW-1133">Transmembrane helix</keyword>
<reference evidence="3" key="1">
    <citation type="submission" date="2015-08" db="EMBL/GenBank/DDBJ databases">
        <authorList>
            <person name="Varghese N."/>
        </authorList>
    </citation>
    <scope>NUCLEOTIDE SEQUENCE [LARGE SCALE GENOMIC DNA]</scope>
    <source>
        <strain evidence="3">DSM 27808</strain>
    </source>
</reference>
<keyword evidence="1" id="KW-0472">Membrane</keyword>
<sequence length="96" mass="10500">MKTTSATRIAALAVIVSGILLLVLAPAGDAVSSYRILGFILMGSGIGWLVSQRRPEPQAPQQQQSYQQPVLRWYQSPILWVPIIAALLGLISWLLM</sequence>
<feature type="transmembrane region" description="Helical" evidence="1">
    <location>
        <begin position="9"/>
        <end position="27"/>
    </location>
</feature>
<proteinExistence type="predicted"/>
<evidence type="ECO:0000313" key="2">
    <source>
        <dbReference type="EMBL" id="CUA85073.1"/>
    </source>
</evidence>
<dbReference type="AlphaFoldDB" id="A0A0K6H283"/>
<keyword evidence="3" id="KW-1185">Reference proteome</keyword>
<dbReference type="Proteomes" id="UP000182598">
    <property type="component" value="Unassembled WGS sequence"/>
</dbReference>
<dbReference type="OrthoDB" id="6238864at2"/>